<gene>
    <name evidence="1" type="ORF">S308_19380</name>
</gene>
<reference evidence="1" key="1">
    <citation type="submission" date="2018-07" db="EMBL/GenBank/DDBJ databases">
        <authorList>
            <consortium name="GenomeTrakr network: Whole genome sequencing for foodborne pathogen traceback"/>
        </authorList>
    </citation>
    <scope>NUCLEOTIDE SEQUENCE</scope>
    <source>
        <strain evidence="1">CFSAN002857</strain>
    </source>
</reference>
<organism evidence="1">
    <name type="scientific">Salmonella enterica I</name>
    <dbReference type="NCBI Taxonomy" id="59201"/>
    <lineage>
        <taxon>Bacteria</taxon>
        <taxon>Pseudomonadati</taxon>
        <taxon>Pseudomonadota</taxon>
        <taxon>Gammaproteobacteria</taxon>
        <taxon>Enterobacterales</taxon>
        <taxon>Enterobacteriaceae</taxon>
        <taxon>Salmonella</taxon>
    </lineage>
</organism>
<accession>A0A5U3ER94</accession>
<protein>
    <submittedName>
        <fullName evidence="1">Uncharacterized protein</fullName>
    </submittedName>
</protein>
<sequence>MQNSINESEAGQEALSMIQRLRMQPLTNQGRYDAACIIDDIEREVKKMADEIAELKTPQSKEPGYSVSTSIKSCDYSLRDAKIDVLSHLIKSGVVRLDGSNSECQEMVKALCASFELIDAPKDERLNLNKGENNPFGDLRFGDLCITGCEPVPGRKSLSIYSRSCYENNKFIGHVYYGVSQNEYGEKSYSELDVINVVRAVKNNAPEVGETSWRKGS</sequence>
<name>A0A5U3ER94_SALET</name>
<evidence type="ECO:0000313" key="1">
    <source>
        <dbReference type="EMBL" id="EBP3987533.1"/>
    </source>
</evidence>
<dbReference type="AlphaFoldDB" id="A0A5U3ER94"/>
<dbReference type="EMBL" id="AAGLPU010000035">
    <property type="protein sequence ID" value="EBP3987533.1"/>
    <property type="molecule type" value="Genomic_DNA"/>
</dbReference>
<comment type="caution">
    <text evidence="1">The sequence shown here is derived from an EMBL/GenBank/DDBJ whole genome shotgun (WGS) entry which is preliminary data.</text>
</comment>
<proteinExistence type="predicted"/>